<reference evidence="2" key="2">
    <citation type="submission" date="2020-09" db="EMBL/GenBank/DDBJ databases">
        <authorList>
            <person name="Sun Q."/>
            <person name="Zhou Y."/>
        </authorList>
    </citation>
    <scope>NUCLEOTIDE SEQUENCE</scope>
    <source>
        <strain evidence="2">CGMCC 1.7086</strain>
    </source>
</reference>
<keyword evidence="3" id="KW-1185">Reference proteome</keyword>
<evidence type="ECO:0000259" key="1">
    <source>
        <dbReference type="SMART" id="SM00460"/>
    </source>
</evidence>
<dbReference type="InterPro" id="IPR038765">
    <property type="entry name" value="Papain-like_cys_pep_sf"/>
</dbReference>
<dbReference type="AlphaFoldDB" id="A0A917Z6P0"/>
<dbReference type="SMART" id="SM00460">
    <property type="entry name" value="TGc"/>
    <property type="match status" value="1"/>
</dbReference>
<dbReference type="GO" id="GO:0008233">
    <property type="term" value="F:peptidase activity"/>
    <property type="evidence" value="ECO:0007669"/>
    <property type="project" value="UniProtKB-KW"/>
</dbReference>
<dbReference type="Proteomes" id="UP000606935">
    <property type="component" value="Unassembled WGS sequence"/>
</dbReference>
<dbReference type="PANTHER" id="PTHR38339">
    <property type="entry name" value="TRANSGLUTAMINASE DOMAIN PROTEIN"/>
    <property type="match status" value="1"/>
</dbReference>
<dbReference type="EMBL" id="BMLS01000008">
    <property type="protein sequence ID" value="GGO74556.1"/>
    <property type="molecule type" value="Genomic_DNA"/>
</dbReference>
<feature type="domain" description="Transglutaminase-like" evidence="1">
    <location>
        <begin position="345"/>
        <end position="407"/>
    </location>
</feature>
<dbReference type="Gene3D" id="3.10.620.30">
    <property type="match status" value="1"/>
</dbReference>
<sequence>MGTVKTFRLLSLAIGLSAMSWQGVGAEQSVPRLETIQQQIDAGEFTASKVLIEQLLASAHSLSPEQHNAFAFELERMGRIERDFPYDFAALLKNVRRYIPQATEQDVQAWLAQNVIESMLIDGEMRYFKSSGYNLMHLSPAALARHKEVNPQASYDKPYPLYQVHPHHSDVLSGKDKPVRFEIEYKLTVNADAIPAGELLKAWLPYPKPIEGRQYNIELVSSTPDVVSLAPADTAQRTAYFEAPAKAGEKTAFSIRYRYTAKAWQQPIEPEKVVPLTQPEPYQEYLAERLPHIQFSDELRQLSARIVGDETNPYRIAQKLFAWVDTIPWATAREYSTIRNLSEYAATTGHADCGQQTMLLMTLLRMNGIPSRWESGWEFSDSDFDTMHDWGQFYLAPYGWLPMDVTHGVLNSDQSELAWFYLGGIDAYRLIFNSDYSQSFVPQKQHFRSETLDSQRGEVEWQGGNLYFDQWRYSMTWKVVDSE</sequence>
<name>A0A917Z6P0_9ALTE</name>
<evidence type="ECO:0000313" key="2">
    <source>
        <dbReference type="EMBL" id="GGO74556.1"/>
    </source>
</evidence>
<organism evidence="2 3">
    <name type="scientific">Bowmanella pacifica</name>
    <dbReference type="NCBI Taxonomy" id="502051"/>
    <lineage>
        <taxon>Bacteria</taxon>
        <taxon>Pseudomonadati</taxon>
        <taxon>Pseudomonadota</taxon>
        <taxon>Gammaproteobacteria</taxon>
        <taxon>Alteromonadales</taxon>
        <taxon>Alteromonadaceae</taxon>
        <taxon>Bowmanella</taxon>
    </lineage>
</organism>
<proteinExistence type="predicted"/>
<dbReference type="InterPro" id="IPR002931">
    <property type="entry name" value="Transglutaminase-like"/>
</dbReference>
<dbReference type="PANTHER" id="PTHR38339:SF1">
    <property type="entry name" value="TRANSGLUTAMINASE-LIKE DOMAIN-CONTAINING PROTEIN"/>
    <property type="match status" value="1"/>
</dbReference>
<keyword evidence="2" id="KW-0645">Protease</keyword>
<gene>
    <name evidence="2" type="ORF">GCM10010982_37650</name>
</gene>
<protein>
    <submittedName>
        <fullName evidence="2">Cysteine protease</fullName>
    </submittedName>
</protein>
<dbReference type="SUPFAM" id="SSF54001">
    <property type="entry name" value="Cysteine proteinases"/>
    <property type="match status" value="1"/>
</dbReference>
<keyword evidence="2" id="KW-0378">Hydrolase</keyword>
<evidence type="ECO:0000313" key="3">
    <source>
        <dbReference type="Proteomes" id="UP000606935"/>
    </source>
</evidence>
<comment type="caution">
    <text evidence="2">The sequence shown here is derived from an EMBL/GenBank/DDBJ whole genome shotgun (WGS) entry which is preliminary data.</text>
</comment>
<dbReference type="RefSeq" id="WP_188698941.1">
    <property type="nucleotide sequence ID" value="NZ_BMLS01000008.1"/>
</dbReference>
<dbReference type="GO" id="GO:0006508">
    <property type="term" value="P:proteolysis"/>
    <property type="evidence" value="ECO:0007669"/>
    <property type="project" value="UniProtKB-KW"/>
</dbReference>
<dbReference type="Pfam" id="PF01841">
    <property type="entry name" value="Transglut_core"/>
    <property type="match status" value="1"/>
</dbReference>
<accession>A0A917Z6P0</accession>
<reference evidence="2" key="1">
    <citation type="journal article" date="2014" name="Int. J. Syst. Evol. Microbiol.">
        <title>Complete genome sequence of Corynebacterium casei LMG S-19264T (=DSM 44701T), isolated from a smear-ripened cheese.</title>
        <authorList>
            <consortium name="US DOE Joint Genome Institute (JGI-PGF)"/>
            <person name="Walter F."/>
            <person name="Albersmeier A."/>
            <person name="Kalinowski J."/>
            <person name="Ruckert C."/>
        </authorList>
    </citation>
    <scope>NUCLEOTIDE SEQUENCE</scope>
    <source>
        <strain evidence="2">CGMCC 1.7086</strain>
    </source>
</reference>